<evidence type="ECO:0000256" key="1">
    <source>
        <dbReference type="SAM" id="MobiDB-lite"/>
    </source>
</evidence>
<reference evidence="3 4" key="1">
    <citation type="submission" date="2015-12" db="EMBL/GenBank/DDBJ databases">
        <title>Complete genome sequence of a multi-drug resistant strain Acidovorax sp. 12322-1.</title>
        <authorList>
            <person name="Ming D."/>
            <person name="Wang M."/>
            <person name="Hu S."/>
            <person name="Zhou Y."/>
            <person name="Jiang T."/>
        </authorList>
    </citation>
    <scope>NUCLEOTIDE SEQUENCE [LARGE SCALE GENOMIC DNA]</scope>
    <source>
        <strain evidence="3 4">12322-1</strain>
    </source>
</reference>
<evidence type="ECO:0000256" key="2">
    <source>
        <dbReference type="SAM" id="SignalP"/>
    </source>
</evidence>
<feature type="signal peptide" evidence="2">
    <location>
        <begin position="1"/>
        <end position="22"/>
    </location>
</feature>
<dbReference type="Proteomes" id="UP000053300">
    <property type="component" value="Unassembled WGS sequence"/>
</dbReference>
<dbReference type="STRING" id="225992.B5M06_12070"/>
<proteinExistence type="predicted"/>
<evidence type="ECO:0000313" key="3">
    <source>
        <dbReference type="EMBL" id="KUF41233.1"/>
    </source>
</evidence>
<keyword evidence="4" id="KW-1185">Reference proteome</keyword>
<name>A0A0W7Z1L1_9BURK</name>
<organism evidence="3 4">
    <name type="scientific">Comamonas kerstersii</name>
    <dbReference type="NCBI Taxonomy" id="225992"/>
    <lineage>
        <taxon>Bacteria</taxon>
        <taxon>Pseudomonadati</taxon>
        <taxon>Pseudomonadota</taxon>
        <taxon>Betaproteobacteria</taxon>
        <taxon>Burkholderiales</taxon>
        <taxon>Comamonadaceae</taxon>
        <taxon>Comamonas</taxon>
    </lineage>
</organism>
<accession>A0A0W7Z1L1</accession>
<dbReference type="PROSITE" id="PS51257">
    <property type="entry name" value="PROKAR_LIPOPROTEIN"/>
    <property type="match status" value="1"/>
</dbReference>
<sequence length="121" mass="13388">MPKMIHSIRPAFLLLPMTAALLAGCIEQVPGLGPDPRTVVRENEAKAIGGACRHAMRGIEDCYALNPQAPKSMIFTGWKEMDEYMREHKIEGIPSVLPPKAQTPKPAVEDEIETEYKRSSS</sequence>
<feature type="chain" id="PRO_5006938967" description="Lipoprotein" evidence="2">
    <location>
        <begin position="23"/>
        <end position="121"/>
    </location>
</feature>
<keyword evidence="2" id="KW-0732">Signal</keyword>
<protein>
    <recommendedName>
        <fullName evidence="5">Lipoprotein</fullName>
    </recommendedName>
</protein>
<dbReference type="EMBL" id="LPXH01000025">
    <property type="protein sequence ID" value="KUF41233.1"/>
    <property type="molecule type" value="Genomic_DNA"/>
</dbReference>
<feature type="region of interest" description="Disordered" evidence="1">
    <location>
        <begin position="92"/>
        <end position="121"/>
    </location>
</feature>
<evidence type="ECO:0000313" key="4">
    <source>
        <dbReference type="Proteomes" id="UP000053300"/>
    </source>
</evidence>
<gene>
    <name evidence="3" type="ORF">AS359_10695</name>
</gene>
<comment type="caution">
    <text evidence="3">The sequence shown here is derived from an EMBL/GenBank/DDBJ whole genome shotgun (WGS) entry which is preliminary data.</text>
</comment>
<evidence type="ECO:0008006" key="5">
    <source>
        <dbReference type="Google" id="ProtNLM"/>
    </source>
</evidence>
<dbReference type="AlphaFoldDB" id="A0A0W7Z1L1"/>